<dbReference type="Proteomes" id="UP001165341">
    <property type="component" value="Unassembled WGS sequence"/>
</dbReference>
<dbReference type="AlphaFoldDB" id="A0AA41UGL8"/>
<feature type="chain" id="PRO_5041284337" evidence="1">
    <location>
        <begin position="34"/>
        <end position="222"/>
    </location>
</feature>
<comment type="caution">
    <text evidence="2">The sequence shown here is derived from an EMBL/GenBank/DDBJ whole genome shotgun (WGS) entry which is preliminary data.</text>
</comment>
<organism evidence="2 3">
    <name type="scientific">Cryobacterium zhongshanensis</name>
    <dbReference type="NCBI Taxonomy" id="2928153"/>
    <lineage>
        <taxon>Bacteria</taxon>
        <taxon>Bacillati</taxon>
        <taxon>Actinomycetota</taxon>
        <taxon>Actinomycetes</taxon>
        <taxon>Micrococcales</taxon>
        <taxon>Microbacteriaceae</taxon>
        <taxon>Cryobacterium</taxon>
    </lineage>
</organism>
<dbReference type="RefSeq" id="WP_243012867.1">
    <property type="nucleotide sequence ID" value="NZ_JALGAR010000005.1"/>
</dbReference>
<proteinExistence type="predicted"/>
<dbReference type="PROSITE" id="PS51257">
    <property type="entry name" value="PROKAR_LIPOPROTEIN"/>
    <property type="match status" value="1"/>
</dbReference>
<dbReference type="EMBL" id="JALGAR010000005">
    <property type="protein sequence ID" value="MCI4659317.1"/>
    <property type="molecule type" value="Genomic_DNA"/>
</dbReference>
<feature type="signal peptide" evidence="1">
    <location>
        <begin position="1"/>
        <end position="33"/>
    </location>
</feature>
<protein>
    <submittedName>
        <fullName evidence="2">Uncharacterized protein</fullName>
    </submittedName>
</protein>
<evidence type="ECO:0000313" key="3">
    <source>
        <dbReference type="Proteomes" id="UP001165341"/>
    </source>
</evidence>
<sequence length="222" mass="22504">MFDEVSRYTTVRLAGMLALAILLSGCASQKADAPSPGPTASAAPTVGTLQPTPAPTATAIVAPLNLSDPSSWIIGFAGVGPLVLGADLTSTKESMTAFTQTVWDDCPSRSVVTFDGAGSSSFVIADQGSDGIIQQVVVQAGENATDSAMLSARTSAGIGIGATLDQLTIAYPSITSQDAGTPIAQYALASGQGKWIHFVVLEDKVSQIIVSSQAGIAKELCG</sequence>
<gene>
    <name evidence="2" type="ORF">MQH31_16045</name>
</gene>
<keyword evidence="3" id="KW-1185">Reference proteome</keyword>
<name>A0AA41UGL8_9MICO</name>
<keyword evidence="1" id="KW-0732">Signal</keyword>
<evidence type="ECO:0000313" key="2">
    <source>
        <dbReference type="EMBL" id="MCI4659317.1"/>
    </source>
</evidence>
<evidence type="ECO:0000256" key="1">
    <source>
        <dbReference type="SAM" id="SignalP"/>
    </source>
</evidence>
<accession>A0AA41UGL8</accession>
<reference evidence="2" key="1">
    <citation type="submission" date="2022-03" db="EMBL/GenBank/DDBJ databases">
        <title>Cryobacterium sp. nov. strain ZS14-85, isolated from Antarctic soil.</title>
        <authorList>
            <person name="Li J."/>
            <person name="Niu G."/>
        </authorList>
    </citation>
    <scope>NUCLEOTIDE SEQUENCE</scope>
    <source>
        <strain evidence="2">ZS14-85</strain>
    </source>
</reference>